<feature type="transmembrane region" description="Helical" evidence="6">
    <location>
        <begin position="54"/>
        <end position="87"/>
    </location>
</feature>
<reference evidence="7 8" key="1">
    <citation type="submission" date="2022-05" db="EMBL/GenBank/DDBJ databases">
        <title>Genome Sequencing of Bee-Associated Microbes.</title>
        <authorList>
            <person name="Dunlap C."/>
        </authorList>
    </citation>
    <scope>NUCLEOTIDE SEQUENCE [LARGE SCALE GENOMIC DNA]</scope>
    <source>
        <strain evidence="7 8">NRRL B-14421</strain>
    </source>
</reference>
<dbReference type="InterPro" id="IPR001851">
    <property type="entry name" value="ABC_transp_permease"/>
</dbReference>
<gene>
    <name evidence="7" type="ORF">M5X19_23800</name>
</gene>
<comment type="subcellular location">
    <subcellularLocation>
        <location evidence="1">Cell membrane</location>
        <topology evidence="1">Multi-pass membrane protein</topology>
    </subcellularLocation>
</comment>
<feature type="transmembrane region" description="Helical" evidence="6">
    <location>
        <begin position="215"/>
        <end position="236"/>
    </location>
</feature>
<protein>
    <submittedName>
        <fullName evidence="7">ABC transporter permease</fullName>
    </submittedName>
</protein>
<dbReference type="CDD" id="cd06579">
    <property type="entry name" value="TM_PBP1_transp_AraH_like"/>
    <property type="match status" value="1"/>
</dbReference>
<accession>A0ABT4GIN1</accession>
<comment type="caution">
    <text evidence="7">The sequence shown here is derived from an EMBL/GenBank/DDBJ whole genome shotgun (WGS) entry which is preliminary data.</text>
</comment>
<organism evidence="7 8">
    <name type="scientific">Paenibacillus alginolyticus</name>
    <dbReference type="NCBI Taxonomy" id="59839"/>
    <lineage>
        <taxon>Bacteria</taxon>
        <taxon>Bacillati</taxon>
        <taxon>Bacillota</taxon>
        <taxon>Bacilli</taxon>
        <taxon>Bacillales</taxon>
        <taxon>Paenibacillaceae</taxon>
        <taxon>Paenibacillus</taxon>
    </lineage>
</organism>
<dbReference type="Proteomes" id="UP001527099">
    <property type="component" value="Unassembled WGS sequence"/>
</dbReference>
<evidence type="ECO:0000256" key="4">
    <source>
        <dbReference type="ARBA" id="ARBA00022989"/>
    </source>
</evidence>
<keyword evidence="2" id="KW-1003">Cell membrane</keyword>
<feature type="transmembrane region" description="Helical" evidence="6">
    <location>
        <begin position="94"/>
        <end position="114"/>
    </location>
</feature>
<evidence type="ECO:0000256" key="6">
    <source>
        <dbReference type="SAM" id="Phobius"/>
    </source>
</evidence>
<sequence length="333" mass="34655">MGKINKMTQKMGRELGLVAALIIMIAIFGLMNPIYLSPDNLLDIVDQSTINGLLALGITFVIITGGIDLSIGSIMAIVIVSVGLLLTKYGMSPVLSIVLGLVIGALIGAMNGLLVTKIKLQPFIATLATMSAFRGVAYIITKGWPVLGVPVSFRAMMDGDIMGFFPIAILILIAFALIGHILLKNMRFGTFVYAIGGNEEATKLSGVNVDFNKTLTYAICGIGAALAGMVMLARLGTGEPTAGQGYELNAIAAAAIGGTSLAGGKGSMVGTLLGVLLLSALKTGLVVVGVDAFWQYIATGAIIAVAAYFEIIQGKFGSIKSKFFNKKAKMLTP</sequence>
<evidence type="ECO:0000313" key="8">
    <source>
        <dbReference type="Proteomes" id="UP001527099"/>
    </source>
</evidence>
<evidence type="ECO:0000313" key="7">
    <source>
        <dbReference type="EMBL" id="MCY9695904.1"/>
    </source>
</evidence>
<dbReference type="RefSeq" id="WP_268617069.1">
    <property type="nucleotide sequence ID" value="NZ_JAMDMX010000083.1"/>
</dbReference>
<evidence type="ECO:0000256" key="1">
    <source>
        <dbReference type="ARBA" id="ARBA00004651"/>
    </source>
</evidence>
<dbReference type="Pfam" id="PF02653">
    <property type="entry name" value="BPD_transp_2"/>
    <property type="match status" value="1"/>
</dbReference>
<feature type="transmembrane region" description="Helical" evidence="6">
    <location>
        <begin position="15"/>
        <end position="34"/>
    </location>
</feature>
<feature type="transmembrane region" description="Helical" evidence="6">
    <location>
        <begin position="293"/>
        <end position="312"/>
    </location>
</feature>
<keyword evidence="8" id="KW-1185">Reference proteome</keyword>
<keyword evidence="4 6" id="KW-1133">Transmembrane helix</keyword>
<feature type="transmembrane region" description="Helical" evidence="6">
    <location>
        <begin position="161"/>
        <end position="183"/>
    </location>
</feature>
<evidence type="ECO:0000256" key="3">
    <source>
        <dbReference type="ARBA" id="ARBA00022692"/>
    </source>
</evidence>
<feature type="transmembrane region" description="Helical" evidence="6">
    <location>
        <begin position="248"/>
        <end position="281"/>
    </location>
</feature>
<name>A0ABT4GIN1_9BACL</name>
<keyword evidence="3 6" id="KW-0812">Transmembrane</keyword>
<evidence type="ECO:0000256" key="5">
    <source>
        <dbReference type="ARBA" id="ARBA00023136"/>
    </source>
</evidence>
<dbReference type="PANTHER" id="PTHR32196">
    <property type="entry name" value="ABC TRANSPORTER PERMEASE PROTEIN YPHD-RELATED-RELATED"/>
    <property type="match status" value="1"/>
</dbReference>
<dbReference type="EMBL" id="JAMDMX010000083">
    <property type="protein sequence ID" value="MCY9695904.1"/>
    <property type="molecule type" value="Genomic_DNA"/>
</dbReference>
<evidence type="ECO:0000256" key="2">
    <source>
        <dbReference type="ARBA" id="ARBA00022475"/>
    </source>
</evidence>
<proteinExistence type="predicted"/>
<feature type="transmembrane region" description="Helical" evidence="6">
    <location>
        <begin position="120"/>
        <end position="140"/>
    </location>
</feature>
<keyword evidence="5 6" id="KW-0472">Membrane</keyword>